<evidence type="ECO:0000313" key="2">
    <source>
        <dbReference type="Proteomes" id="UP000183639"/>
    </source>
</evidence>
<reference evidence="1 2" key="1">
    <citation type="submission" date="2016-10" db="EMBL/GenBank/DDBJ databases">
        <authorList>
            <person name="de Groot N.N."/>
        </authorList>
    </citation>
    <scope>NUCLEOTIDE SEQUENCE [LARGE SCALE GENOMIC DNA]</scope>
    <source>
        <strain evidence="1 2">Z108</strain>
    </source>
</reference>
<protein>
    <submittedName>
        <fullName evidence="1">Flagellar operon protein</fullName>
    </submittedName>
</protein>
<sequence length="127" mass="13873">MAVSRMLLNTQPPLLIDQTGNVRQQAANSAGKADFGSFLREAQKKVSFSKHANDRLQQRNICLSNQDLAKLDNTVERLAQKGARESLIYMNDVALVVSVTNRTVITAMDSANGNENIITNIDSAAIL</sequence>
<gene>
    <name evidence="1" type="ORF">SAMN04487861_11326</name>
</gene>
<proteinExistence type="predicted"/>
<name>A0A1I3F537_SELRU</name>
<dbReference type="EMBL" id="FOQK01000013">
    <property type="protein sequence ID" value="SFI06355.1"/>
    <property type="molecule type" value="Genomic_DNA"/>
</dbReference>
<keyword evidence="1" id="KW-0966">Cell projection</keyword>
<dbReference type="Pfam" id="PF12611">
    <property type="entry name" value="Flagellar_put"/>
    <property type="match status" value="1"/>
</dbReference>
<keyword evidence="1" id="KW-0282">Flagellum</keyword>
<organism evidence="1 2">
    <name type="scientific">Selenomonas ruminantium</name>
    <dbReference type="NCBI Taxonomy" id="971"/>
    <lineage>
        <taxon>Bacteria</taxon>
        <taxon>Bacillati</taxon>
        <taxon>Bacillota</taxon>
        <taxon>Negativicutes</taxon>
        <taxon>Selenomonadales</taxon>
        <taxon>Selenomonadaceae</taxon>
        <taxon>Selenomonas</taxon>
    </lineage>
</organism>
<evidence type="ECO:0000313" key="1">
    <source>
        <dbReference type="EMBL" id="SFI06355.1"/>
    </source>
</evidence>
<dbReference type="AlphaFoldDB" id="A0A1I3F537"/>
<dbReference type="NCBIfam" id="TIGR02530">
    <property type="entry name" value="flg_new"/>
    <property type="match status" value="1"/>
</dbReference>
<dbReference type="OrthoDB" id="165650at2"/>
<dbReference type="Proteomes" id="UP000183639">
    <property type="component" value="Unassembled WGS sequence"/>
</dbReference>
<dbReference type="InterPro" id="IPR013367">
    <property type="entry name" value="Flagellar_put"/>
</dbReference>
<dbReference type="RefSeq" id="WP_082336236.1">
    <property type="nucleotide sequence ID" value="NZ_FOQK01000013.1"/>
</dbReference>
<accession>A0A1I3F537</accession>
<keyword evidence="1" id="KW-0969">Cilium</keyword>